<reference evidence="10 11" key="1">
    <citation type="submission" date="2014-07" db="EMBL/GenBank/DDBJ databases">
        <title>Genome Sequence of Rhodococcus opacus Strain R7, a Biodegrader of Mono- and Polycyclic Aromatic Hydrocarbons.</title>
        <authorList>
            <person name="Di Gennaro P."/>
            <person name="Zampolli J."/>
            <person name="Presti I."/>
            <person name="Cappelletti M."/>
            <person name="D'Ursi P."/>
            <person name="Orro A."/>
            <person name="Mezzelani A."/>
            <person name="Milanesi L."/>
        </authorList>
    </citation>
    <scope>NUCLEOTIDE SEQUENCE [LARGE SCALE GENOMIC DNA]</scope>
    <source>
        <strain evidence="10 11">R7</strain>
    </source>
</reference>
<evidence type="ECO:0000256" key="1">
    <source>
        <dbReference type="ARBA" id="ARBA00004141"/>
    </source>
</evidence>
<feature type="transmembrane region" description="Helical" evidence="9">
    <location>
        <begin position="509"/>
        <end position="532"/>
    </location>
</feature>
<name>A0A076EQ24_RHOOP</name>
<feature type="transmembrane region" description="Helical" evidence="9">
    <location>
        <begin position="445"/>
        <end position="464"/>
    </location>
</feature>
<feature type="transmembrane region" description="Helical" evidence="9">
    <location>
        <begin position="217"/>
        <end position="237"/>
    </location>
</feature>
<dbReference type="GO" id="GO:0005886">
    <property type="term" value="C:plasma membrane"/>
    <property type="evidence" value="ECO:0007669"/>
    <property type="project" value="TreeGrafter"/>
</dbReference>
<protein>
    <recommendedName>
        <fullName evidence="3">Sodium-dependent dicarboxylate transporter SdcS</fullName>
    </recommendedName>
    <alternativeName>
        <fullName evidence="8">Na(+)/dicarboxylate symporter</fullName>
    </alternativeName>
</protein>
<feature type="transmembrane region" description="Helical" evidence="9">
    <location>
        <begin position="386"/>
        <end position="407"/>
    </location>
</feature>
<feature type="transmembrane region" description="Helical" evidence="9">
    <location>
        <begin position="73"/>
        <end position="104"/>
    </location>
</feature>
<feature type="transmembrane region" description="Helical" evidence="9">
    <location>
        <begin position="419"/>
        <end position="438"/>
    </location>
</feature>
<dbReference type="InterPro" id="IPR001898">
    <property type="entry name" value="SLC13A/DASS"/>
</dbReference>
<keyword evidence="5 9" id="KW-0812">Transmembrane</keyword>
<dbReference type="PANTHER" id="PTHR10283">
    <property type="entry name" value="SOLUTE CARRIER FAMILY 13 MEMBER"/>
    <property type="match status" value="1"/>
</dbReference>
<feature type="transmembrane region" description="Helical" evidence="9">
    <location>
        <begin position="257"/>
        <end position="280"/>
    </location>
</feature>
<dbReference type="EMBL" id="CP008947">
    <property type="protein sequence ID" value="AII08150.1"/>
    <property type="molecule type" value="Genomic_DNA"/>
</dbReference>
<evidence type="ECO:0000313" key="10">
    <source>
        <dbReference type="EMBL" id="AII08150.1"/>
    </source>
</evidence>
<dbReference type="RefSeq" id="WP_128640996.1">
    <property type="nucleotide sequence ID" value="NZ_CP008947.1"/>
</dbReference>
<evidence type="ECO:0000256" key="8">
    <source>
        <dbReference type="ARBA" id="ARBA00031174"/>
    </source>
</evidence>
<evidence type="ECO:0000256" key="3">
    <source>
        <dbReference type="ARBA" id="ARBA00020150"/>
    </source>
</evidence>
<organism evidence="10 11">
    <name type="scientific">Rhodococcus opacus</name>
    <name type="common">Nocardia opaca</name>
    <dbReference type="NCBI Taxonomy" id="37919"/>
    <lineage>
        <taxon>Bacteria</taxon>
        <taxon>Bacillati</taxon>
        <taxon>Actinomycetota</taxon>
        <taxon>Actinomycetes</taxon>
        <taxon>Mycobacteriales</taxon>
        <taxon>Nocardiaceae</taxon>
        <taxon>Rhodococcus</taxon>
    </lineage>
</organism>
<dbReference type="Pfam" id="PF00939">
    <property type="entry name" value="Na_sulph_symp"/>
    <property type="match status" value="1"/>
</dbReference>
<evidence type="ECO:0000256" key="5">
    <source>
        <dbReference type="ARBA" id="ARBA00022692"/>
    </source>
</evidence>
<feature type="transmembrane region" description="Helical" evidence="9">
    <location>
        <begin position="348"/>
        <end position="365"/>
    </location>
</feature>
<feature type="transmembrane region" description="Helical" evidence="9">
    <location>
        <begin position="44"/>
        <end position="61"/>
    </location>
</feature>
<evidence type="ECO:0000256" key="6">
    <source>
        <dbReference type="ARBA" id="ARBA00022989"/>
    </source>
</evidence>
<dbReference type="GO" id="GO:0015141">
    <property type="term" value="F:succinate transmembrane transporter activity"/>
    <property type="evidence" value="ECO:0007669"/>
    <property type="project" value="UniProtKB-ARBA"/>
</dbReference>
<dbReference type="Proteomes" id="UP000028488">
    <property type="component" value="Chromosome"/>
</dbReference>
<keyword evidence="7 9" id="KW-0472">Membrane</keyword>
<dbReference type="InterPro" id="IPR031312">
    <property type="entry name" value="Na/sul_symport_CS"/>
</dbReference>
<evidence type="ECO:0000256" key="2">
    <source>
        <dbReference type="ARBA" id="ARBA00006772"/>
    </source>
</evidence>
<accession>A0A076EQ24</accession>
<proteinExistence type="inferred from homology"/>
<dbReference type="NCBIfam" id="TIGR00785">
    <property type="entry name" value="dass"/>
    <property type="match status" value="1"/>
</dbReference>
<gene>
    <name evidence="10" type="ORF">EP51_27435</name>
</gene>
<feature type="transmembrane region" description="Helical" evidence="9">
    <location>
        <begin position="470"/>
        <end position="488"/>
    </location>
</feature>
<dbReference type="eggNOG" id="COG0471">
    <property type="taxonomic scope" value="Bacteria"/>
</dbReference>
<dbReference type="AlphaFoldDB" id="A0A076EQ24"/>
<evidence type="ECO:0000256" key="7">
    <source>
        <dbReference type="ARBA" id="ARBA00023136"/>
    </source>
</evidence>
<comment type="similarity">
    <text evidence="2">Belongs to the SLC13A/DASS transporter (TC 2.A.47) family. NADC subfamily.</text>
</comment>
<feature type="transmembrane region" description="Helical" evidence="9">
    <location>
        <begin position="314"/>
        <end position="336"/>
    </location>
</feature>
<comment type="subcellular location">
    <subcellularLocation>
        <location evidence="1">Membrane</location>
        <topology evidence="1">Multi-pass membrane protein</topology>
    </subcellularLocation>
</comment>
<dbReference type="PANTHER" id="PTHR10283:SF82">
    <property type="entry name" value="SOLUTE CARRIER FAMILY 13 MEMBER 2"/>
    <property type="match status" value="1"/>
</dbReference>
<sequence length="535" mass="55924">MTAENHGDRTDVDKALLGHTTYRSLGEQQLSPAEERFEKGRRTIGLFLAPLITIGFLALPIDIPPNQQTLAGVLLGVIVLWVTEAVPIPIAGLLGVAIVVFLGVAPADEVLAAFGSSTIFTFIGAFILAQAMLKHGVARRFAFRILTLPRVGQSTTGVIVAFGAITCGLSAFVSNTATVAMLLPTALGILGVIAKVMQHRGVVAPDFDPLRLRVGAAIMLMLAYSASVGGLLTPVGSPPNLIGRGLIEEATGERISFGQWMVMAIPICLLMFIALAIILLRLNKPEIRRIEGVADYLAEQRAEMGPLSRAEKNTLIAFGVTVTLWILPGVVAVIAGNDSDLYATISDRLDEGMVAVFGAALLYLLPTDWENREFTLTWRDAAEIDWGTIVLFGSGIIFGALLADTGLAETIGTSVADSLGLTSVVAITVFAVLLAIAVSETTSNTASAAVVVPIVIPVAVAAGVNPFVPALAATFAASFGFMLPVSTPQNAVVYGSGALRITTMIRSGITFDIVGAILIIVFLPLMIGVVGLGGG</sequence>
<evidence type="ECO:0000313" key="11">
    <source>
        <dbReference type="Proteomes" id="UP000028488"/>
    </source>
</evidence>
<keyword evidence="6 9" id="KW-1133">Transmembrane helix</keyword>
<evidence type="ECO:0000256" key="4">
    <source>
        <dbReference type="ARBA" id="ARBA00022448"/>
    </source>
</evidence>
<keyword evidence="4" id="KW-0813">Transport</keyword>
<evidence type="ECO:0000256" key="9">
    <source>
        <dbReference type="SAM" id="Phobius"/>
    </source>
</evidence>
<feature type="transmembrane region" description="Helical" evidence="9">
    <location>
        <begin position="110"/>
        <end position="133"/>
    </location>
</feature>
<feature type="transmembrane region" description="Helical" evidence="9">
    <location>
        <begin position="179"/>
        <end position="197"/>
    </location>
</feature>
<dbReference type="PROSITE" id="PS01271">
    <property type="entry name" value="NA_SULFATE"/>
    <property type="match status" value="1"/>
</dbReference>